<name>A0ABP1EQB7_9FLAO</name>
<proteinExistence type="predicted"/>
<accession>A0ABP1EQB7</accession>
<feature type="signal peptide" evidence="1">
    <location>
        <begin position="1"/>
        <end position="18"/>
    </location>
</feature>
<keyword evidence="3" id="KW-1185">Reference proteome</keyword>
<sequence>MRLGFLFCVILLSFASCKVETSGDAERFKQGVFEIPAVNNYSKTVIVRKDSLQIEYYSKKVTISTDSSVVEKEKKEIDTLYITWKNNFAYTLQIKNPKTELEKDPIFVQITKVKDSSYEFTSRIGYSKHKIPGTLYISKNQSK</sequence>
<dbReference type="EMBL" id="CAXIXY010000004">
    <property type="protein sequence ID" value="CAL2086704.1"/>
    <property type="molecule type" value="Genomic_DNA"/>
</dbReference>
<dbReference type="PROSITE" id="PS51257">
    <property type="entry name" value="PROKAR_LIPOPROTEIN"/>
    <property type="match status" value="1"/>
</dbReference>
<gene>
    <name evidence="2" type="ORF">T190607A01A_20684</name>
</gene>
<evidence type="ECO:0000313" key="3">
    <source>
        <dbReference type="Proteomes" id="UP001497416"/>
    </source>
</evidence>
<evidence type="ECO:0000313" key="2">
    <source>
        <dbReference type="EMBL" id="CAL2086704.1"/>
    </source>
</evidence>
<evidence type="ECO:0008006" key="4">
    <source>
        <dbReference type="Google" id="ProtNLM"/>
    </source>
</evidence>
<dbReference type="RefSeq" id="WP_348712241.1">
    <property type="nucleotide sequence ID" value="NZ_CAXIXW010000015.1"/>
</dbReference>
<evidence type="ECO:0000256" key="1">
    <source>
        <dbReference type="SAM" id="SignalP"/>
    </source>
</evidence>
<feature type="chain" id="PRO_5046105755" description="Lipoprotein" evidence="1">
    <location>
        <begin position="19"/>
        <end position="143"/>
    </location>
</feature>
<organism evidence="2 3">
    <name type="scientific">Tenacibaculum platacis</name>
    <dbReference type="NCBI Taxonomy" id="3137852"/>
    <lineage>
        <taxon>Bacteria</taxon>
        <taxon>Pseudomonadati</taxon>
        <taxon>Bacteroidota</taxon>
        <taxon>Flavobacteriia</taxon>
        <taxon>Flavobacteriales</taxon>
        <taxon>Flavobacteriaceae</taxon>
        <taxon>Tenacibaculum</taxon>
    </lineage>
</organism>
<comment type="caution">
    <text evidence="2">The sequence shown here is derived from an EMBL/GenBank/DDBJ whole genome shotgun (WGS) entry which is preliminary data.</text>
</comment>
<dbReference type="Proteomes" id="UP001497416">
    <property type="component" value="Unassembled WGS sequence"/>
</dbReference>
<keyword evidence="1" id="KW-0732">Signal</keyword>
<protein>
    <recommendedName>
        <fullName evidence="4">Lipoprotein</fullName>
    </recommendedName>
</protein>
<reference evidence="2 3" key="1">
    <citation type="submission" date="2024-05" db="EMBL/GenBank/DDBJ databases">
        <authorList>
            <person name="Duchaud E."/>
        </authorList>
    </citation>
    <scope>NUCLEOTIDE SEQUENCE [LARGE SCALE GENOMIC DNA]</scope>
    <source>
        <strain evidence="2">Ena-SAMPLE-TAB-13-05-2024-13:56:06:370-140302</strain>
    </source>
</reference>